<keyword evidence="4" id="KW-0472">Membrane</keyword>
<dbReference type="Proteomes" id="UP000245202">
    <property type="component" value="Unassembled WGS sequence"/>
</dbReference>
<dbReference type="InterPro" id="IPR009057">
    <property type="entry name" value="Homeodomain-like_sf"/>
</dbReference>
<dbReference type="EMBL" id="BDQX01000281">
    <property type="protein sequence ID" value="GBG09998.1"/>
    <property type="molecule type" value="Genomic_DNA"/>
</dbReference>
<protein>
    <submittedName>
        <fullName evidence="6">AraC family transcriptional regulator</fullName>
    </submittedName>
</protein>
<dbReference type="PROSITE" id="PS00041">
    <property type="entry name" value="HTH_ARAC_FAMILY_1"/>
    <property type="match status" value="1"/>
</dbReference>
<dbReference type="GO" id="GO:0043565">
    <property type="term" value="F:sequence-specific DNA binding"/>
    <property type="evidence" value="ECO:0007669"/>
    <property type="project" value="InterPro"/>
</dbReference>
<feature type="transmembrane region" description="Helical" evidence="4">
    <location>
        <begin position="20"/>
        <end position="41"/>
    </location>
</feature>
<keyword evidence="4" id="KW-0812">Transmembrane</keyword>
<dbReference type="PANTHER" id="PTHR43280:SF10">
    <property type="entry name" value="REGULATORY PROTEIN POCR"/>
    <property type="match status" value="1"/>
</dbReference>
<evidence type="ECO:0000256" key="4">
    <source>
        <dbReference type="SAM" id="Phobius"/>
    </source>
</evidence>
<gene>
    <name evidence="6" type="ORF">PAT3040_04682</name>
</gene>
<evidence type="ECO:0000256" key="3">
    <source>
        <dbReference type="ARBA" id="ARBA00023163"/>
    </source>
</evidence>
<keyword evidence="7" id="KW-1185">Reference proteome</keyword>
<evidence type="ECO:0000313" key="7">
    <source>
        <dbReference type="Proteomes" id="UP000245202"/>
    </source>
</evidence>
<comment type="caution">
    <text evidence="6">The sequence shown here is derived from an EMBL/GenBank/DDBJ whole genome shotgun (WGS) entry which is preliminary data.</text>
</comment>
<dbReference type="RefSeq" id="WP_108994581.1">
    <property type="nucleotide sequence ID" value="NZ_BDQX01000281.1"/>
</dbReference>
<proteinExistence type="predicted"/>
<keyword evidence="3" id="KW-0804">Transcription</keyword>
<dbReference type="Pfam" id="PF12833">
    <property type="entry name" value="HTH_18"/>
    <property type="match status" value="1"/>
</dbReference>
<feature type="domain" description="HTH araC/xylS-type" evidence="5">
    <location>
        <begin position="673"/>
        <end position="772"/>
    </location>
</feature>
<dbReference type="Pfam" id="PF17853">
    <property type="entry name" value="GGDEF_2"/>
    <property type="match status" value="1"/>
</dbReference>
<evidence type="ECO:0000259" key="5">
    <source>
        <dbReference type="PROSITE" id="PS01124"/>
    </source>
</evidence>
<dbReference type="InterPro" id="IPR018062">
    <property type="entry name" value="HTH_AraC-typ_CS"/>
</dbReference>
<dbReference type="SMART" id="SM00342">
    <property type="entry name" value="HTH_ARAC"/>
    <property type="match status" value="1"/>
</dbReference>
<accession>A0A2R5EY70</accession>
<evidence type="ECO:0000313" key="6">
    <source>
        <dbReference type="EMBL" id="GBG09998.1"/>
    </source>
</evidence>
<keyword evidence="2" id="KW-0238">DNA-binding</keyword>
<evidence type="ECO:0000256" key="1">
    <source>
        <dbReference type="ARBA" id="ARBA00023015"/>
    </source>
</evidence>
<dbReference type="Gene3D" id="1.10.10.60">
    <property type="entry name" value="Homeodomain-like"/>
    <property type="match status" value="2"/>
</dbReference>
<dbReference type="Gene3D" id="3.30.450.20">
    <property type="entry name" value="PAS domain"/>
    <property type="match status" value="1"/>
</dbReference>
<evidence type="ECO:0000256" key="2">
    <source>
        <dbReference type="ARBA" id="ARBA00023125"/>
    </source>
</evidence>
<keyword evidence="1" id="KW-0805">Transcription regulation</keyword>
<dbReference type="PROSITE" id="PS01124">
    <property type="entry name" value="HTH_ARAC_FAMILY_2"/>
    <property type="match status" value="1"/>
</dbReference>
<dbReference type="AlphaFoldDB" id="A0A2R5EY70"/>
<sequence length="784" mass="89002">MIQKWRSGKEGETFRRSVFFKLLLSFMAILMIPFVIGALLYGRMEQALIENAYDSNQTLLQQTRLAVDSRMNEVDQLAAQIAFDPMLQLFLYEENNRASINDYTYIELIRNLKRYRTLSPFIDDYYVYFKQSDRIVTTTIRTDTDTFYRYINEYQNRSLDEIKSLLNSYHLRTYLPAEPIQYDQKQRSMITTISSLPMGDNTEVRGSLVVTIDETQLLGQLRKSDHRETDYYIFGADGQVISTTSDRSGALEDLRSSMGHGYGNLAATIGGTDMLISYTTSSQNNWTYVSVIPKTIILSKVNETKSLALLLVLLCMAGGFAVSYYLAYKNHRPIRELIHTILQGKNMSGVAIRNEFAFIRNELLSSIVEEKQMRGVLSQQKPVIQADFISRLMKGFVDTSSLKESDYSFMNVSLPHPYYGVVLLQIDDCRRFVQEESEREWTLVRFILINLSNELLAGNGYAIELDRDRVGILLNSTESIAEKGNELDRLLQSIKSQMEGKFRTSVTIAVSNMKSGIHGIAVAYGEAVTAMEHKSMQEQGSVIYYDTIRGVERHYFYYSLEMEAQLMNYAKSGDYSNVEKVLDQLFEINFQSRSISPEMAKYLSSELMSTVIKLLSALNIDDETFFGGEGESFKYLAKIGTAEEMSATLKRLYLAICEKVTGDRSDHSDLLASRIRCYIESHYDSNELSLTTIADHVGLNPSYLSTFYKKQMGHNVTEYITSLRMKEAKTLLAETELTVAAIAIKVGFANDIGLIRLFKKTEGITPGKYREIAGGSGPDNEAVL</sequence>
<organism evidence="6 7">
    <name type="scientific">Paenibacillus agaridevorans</name>
    <dbReference type="NCBI Taxonomy" id="171404"/>
    <lineage>
        <taxon>Bacteria</taxon>
        <taxon>Bacillati</taxon>
        <taxon>Bacillota</taxon>
        <taxon>Bacilli</taxon>
        <taxon>Bacillales</taxon>
        <taxon>Paenibacillaceae</taxon>
        <taxon>Paenibacillus</taxon>
    </lineage>
</organism>
<dbReference type="SUPFAM" id="SSF46689">
    <property type="entry name" value="Homeodomain-like"/>
    <property type="match status" value="2"/>
</dbReference>
<keyword evidence="4" id="KW-1133">Transmembrane helix</keyword>
<reference evidence="6 7" key="1">
    <citation type="submission" date="2017-08" db="EMBL/GenBank/DDBJ databases">
        <title>Substantial Increase in Enzyme Production by Combined Drug-Resistance Mutations in Paenibacillus agaridevorans.</title>
        <authorList>
            <person name="Tanaka Y."/>
            <person name="Funane K."/>
            <person name="Hosaka T."/>
            <person name="Shiwa Y."/>
            <person name="Fujita N."/>
            <person name="Miyazaki T."/>
            <person name="Yoshikawa H."/>
            <person name="Murakami K."/>
            <person name="Kasahara K."/>
            <person name="Inaoka T."/>
            <person name="Hiraga Y."/>
            <person name="Ochi K."/>
        </authorList>
    </citation>
    <scope>NUCLEOTIDE SEQUENCE [LARGE SCALE GENOMIC DNA]</scope>
    <source>
        <strain evidence="6 7">T-3040</strain>
    </source>
</reference>
<dbReference type="PANTHER" id="PTHR43280">
    <property type="entry name" value="ARAC-FAMILY TRANSCRIPTIONAL REGULATOR"/>
    <property type="match status" value="1"/>
</dbReference>
<name>A0A2R5EY70_9BACL</name>
<feature type="transmembrane region" description="Helical" evidence="4">
    <location>
        <begin position="307"/>
        <end position="327"/>
    </location>
</feature>
<dbReference type="InterPro" id="IPR018060">
    <property type="entry name" value="HTH_AraC"/>
</dbReference>
<dbReference type="GO" id="GO:0003700">
    <property type="term" value="F:DNA-binding transcription factor activity"/>
    <property type="evidence" value="ECO:0007669"/>
    <property type="project" value="InterPro"/>
</dbReference>
<dbReference type="InterPro" id="IPR041522">
    <property type="entry name" value="CdaR_GGDEF"/>
</dbReference>